<evidence type="ECO:0000313" key="4">
    <source>
        <dbReference type="Proteomes" id="UP001152592"/>
    </source>
</evidence>
<dbReference type="OrthoDB" id="9974421at2759"/>
<feature type="compositionally biased region" description="Low complexity" evidence="2">
    <location>
        <begin position="86"/>
        <end position="137"/>
    </location>
</feature>
<dbReference type="EMBL" id="CAJVPD010000122">
    <property type="protein sequence ID" value="CAG8348445.1"/>
    <property type="molecule type" value="Genomic_DNA"/>
</dbReference>
<feature type="compositionally biased region" description="Basic and acidic residues" evidence="2">
    <location>
        <begin position="138"/>
        <end position="154"/>
    </location>
</feature>
<feature type="compositionally biased region" description="Low complexity" evidence="2">
    <location>
        <begin position="214"/>
        <end position="246"/>
    </location>
</feature>
<protein>
    <submittedName>
        <fullName evidence="3">Uncharacterized protein</fullName>
    </submittedName>
</protein>
<accession>A0A9W4NDU6</accession>
<feature type="compositionally biased region" description="Basic and acidic residues" evidence="2">
    <location>
        <begin position="351"/>
        <end position="367"/>
    </location>
</feature>
<evidence type="ECO:0000256" key="2">
    <source>
        <dbReference type="SAM" id="MobiDB-lite"/>
    </source>
</evidence>
<proteinExistence type="predicted"/>
<feature type="compositionally biased region" description="Low complexity" evidence="2">
    <location>
        <begin position="196"/>
        <end position="207"/>
    </location>
</feature>
<evidence type="ECO:0000313" key="3">
    <source>
        <dbReference type="EMBL" id="CAG8348445.1"/>
    </source>
</evidence>
<organism evidence="3 4">
    <name type="scientific">Penicillium salamii</name>
    <dbReference type="NCBI Taxonomy" id="1612424"/>
    <lineage>
        <taxon>Eukaryota</taxon>
        <taxon>Fungi</taxon>
        <taxon>Dikarya</taxon>
        <taxon>Ascomycota</taxon>
        <taxon>Pezizomycotina</taxon>
        <taxon>Eurotiomycetes</taxon>
        <taxon>Eurotiomycetidae</taxon>
        <taxon>Eurotiales</taxon>
        <taxon>Aspergillaceae</taxon>
        <taxon>Penicillium</taxon>
    </lineage>
</organism>
<dbReference type="PANTHER" id="PTHR19327:SF0">
    <property type="entry name" value="GOLGIN SUBFAMILY A MEMBER 4"/>
    <property type="match status" value="1"/>
</dbReference>
<feature type="compositionally biased region" description="Low complexity" evidence="2">
    <location>
        <begin position="1"/>
        <end position="17"/>
    </location>
</feature>
<feature type="region of interest" description="Disordered" evidence="2">
    <location>
        <begin position="1"/>
        <end position="269"/>
    </location>
</feature>
<feature type="compositionally biased region" description="Low complexity" evidence="2">
    <location>
        <begin position="53"/>
        <end position="64"/>
    </location>
</feature>
<feature type="coiled-coil region" evidence="1">
    <location>
        <begin position="869"/>
        <end position="929"/>
    </location>
</feature>
<dbReference type="Proteomes" id="UP001152592">
    <property type="component" value="Unassembled WGS sequence"/>
</dbReference>
<sequence length="1291" mass="138042">MSSNDEPVVASAPAEVPVEVDENEPPATPIEPVLSGGEEAAKSSPEAVKEAPKASPAKASPSAPGTAKRPVSGTAPTKRPTSSSASKPTTGTSRPSTSSSSTLNKPPTRPTTTTATRKPLSTSTTSSHRSRMSVSSSADEKPRSVASSGDEKRGISGTAKRMSMAGTTSTRAPLRPSPSIDRRSSVAGPTADRKPAVVSSRTATSTSKPVGRLTSATTPATRTATSASATRPSTTRPTPTASTVRSATTADPKKRLSTVPGAITRATESEKLQALQTKLSESEETVASLKTELEGVNEKLSQLSVSVEEPTGSASAVEANADHAAEIDRLTSAHTEELQALQVRLDDAEVQRKELEESSQKELEEARQSASAQGDDQTVALLDELKATHQTQLEAIEKELAEHKSSAAHFEEQIAALKSEHELRNTALEEEKTRELDHLTRELKGRDQVMENLNTEIVKLNTLKEQEIRAAEETAQQAVSTLQEQVSSLEAKLVAAESASKDSSEQTSSLAEKDQEINDLKQAIEKAQNEVQAASEAAASQLNFEVEQLGSAHEAAIAQLKAEHDAAISSLSATHAEELTVATKAAESNGTEHTEQLQGLRDALEASNTTAKKVQEDAIAELKTTHEAELKSLQDKLDASENTAQQGQDVVAELKNAHEAELKSLQEKVDASEAALAETRRALDEGNASAQDLAVQEIDALRNKCESLESELTSGTGKINALLEEMQSKQAEAEAIHRTLRDVEDHSKEESAQKDNKMRALEEKAAEATFLLDQYTAQAAGVSETHEKEIEELKAQHAGQLASELEKAKEASGSNDTALSDLQSKHDEVLASHKELESAHATRVQSIEADLKAAFESHASEIATHSESHTKLQEQFEEVQAKLQAELAALQDSRKTDAELHTKQITELQAGFEETKAQLQAELQATQNSKAADSDAEHGRAIEELLTMHESKLSGIREELENSNKSKIEELQNYHDAALASLTDDLSKAHAAAQDTSALEALKATIADLEGKLADSQNAHIAVQESAVAASRDIEGRYAAEIATIQAEHASLTEKYQATITQLGELQKSALDSDGQKSHLESIMKQLSESRDQLLKVKADNAAVSDSLVDCKNQNKTLAEKQEAGERDLNDQIDKNMGLLEQLGQFDSDISASRRRVRELETELAVLKADSADKSSNSGLGGSRWATANEGSENAEDGGPATTEGEDLGPSIEGTMASIQEQLKHVRTAHDDWYSEHGRLIGQLANISQQATPVRSLSTTPLSAISEVPTSAKEPEPARTRAATVSFFGKG</sequence>
<dbReference type="GO" id="GO:0048193">
    <property type="term" value="P:Golgi vesicle transport"/>
    <property type="evidence" value="ECO:0007669"/>
    <property type="project" value="TreeGrafter"/>
</dbReference>
<feature type="coiled-coil region" evidence="1">
    <location>
        <begin position="597"/>
        <end position="778"/>
    </location>
</feature>
<feature type="region of interest" description="Disordered" evidence="2">
    <location>
        <begin position="1171"/>
        <end position="1211"/>
    </location>
</feature>
<dbReference type="GO" id="GO:0005794">
    <property type="term" value="C:Golgi apparatus"/>
    <property type="evidence" value="ECO:0007669"/>
    <property type="project" value="TreeGrafter"/>
</dbReference>
<comment type="caution">
    <text evidence="3">The sequence shown here is derived from an EMBL/GenBank/DDBJ whole genome shotgun (WGS) entry which is preliminary data.</text>
</comment>
<dbReference type="GO" id="GO:0031267">
    <property type="term" value="F:small GTPase binding"/>
    <property type="evidence" value="ECO:0007669"/>
    <property type="project" value="TreeGrafter"/>
</dbReference>
<reference evidence="3" key="1">
    <citation type="submission" date="2021-07" db="EMBL/GenBank/DDBJ databases">
        <authorList>
            <person name="Branca A.L. A."/>
        </authorList>
    </citation>
    <scope>NUCLEOTIDE SEQUENCE</scope>
</reference>
<feature type="region of interest" description="Disordered" evidence="2">
    <location>
        <begin position="797"/>
        <end position="820"/>
    </location>
</feature>
<name>A0A9W4NDU6_9EURO</name>
<feature type="region of interest" description="Disordered" evidence="2">
    <location>
        <begin position="1266"/>
        <end position="1291"/>
    </location>
</feature>
<keyword evidence="1" id="KW-0175">Coiled coil</keyword>
<feature type="coiled-coil region" evidence="1">
    <location>
        <begin position="957"/>
        <end position="1019"/>
    </location>
</feature>
<dbReference type="PANTHER" id="PTHR19327">
    <property type="entry name" value="GOLGIN"/>
    <property type="match status" value="1"/>
</dbReference>
<evidence type="ECO:0000256" key="1">
    <source>
        <dbReference type="SAM" id="Coils"/>
    </source>
</evidence>
<feature type="region of interest" description="Disordered" evidence="2">
    <location>
        <begin position="351"/>
        <end position="376"/>
    </location>
</feature>
<gene>
    <name evidence="3" type="ORF">PSALAMII_LOCUS2988</name>
</gene>